<dbReference type="InterPro" id="IPR051811">
    <property type="entry name" value="Cytochrome_c550/c551-like"/>
</dbReference>
<dbReference type="RefSeq" id="WP_176008911.1">
    <property type="nucleotide sequence ID" value="NZ_CP041372.2"/>
</dbReference>
<dbReference type="PROSITE" id="PS51007">
    <property type="entry name" value="CYTC"/>
    <property type="match status" value="1"/>
</dbReference>
<dbReference type="KEGG" id="psua:FLK61_29555"/>
<sequence>MRGAPLFPFAVTAFLGLLLILSLSLVGINIGDDLAGGNENGEGNAEQQEFDDPIELGQSVYEMNCASCHGGNLEGGVGPALDGGNYSQEEILSAIAEGPGSMPAGLASGEEADAVAEFILSVSE</sequence>
<evidence type="ECO:0000256" key="4">
    <source>
        <dbReference type="ARBA" id="ARBA00022982"/>
    </source>
</evidence>
<feature type="binding site" description="covalent" evidence="6">
    <location>
        <position position="68"/>
    </location>
    <ligand>
        <name>heme c</name>
        <dbReference type="ChEBI" id="CHEBI:61717"/>
    </ligand>
</feature>
<keyword evidence="8" id="KW-1133">Transmembrane helix</keyword>
<proteinExistence type="predicted"/>
<keyword evidence="11" id="KW-1185">Reference proteome</keyword>
<evidence type="ECO:0000256" key="8">
    <source>
        <dbReference type="SAM" id="Phobius"/>
    </source>
</evidence>
<feature type="transmembrane region" description="Helical" evidence="8">
    <location>
        <begin position="6"/>
        <end position="28"/>
    </location>
</feature>
<keyword evidence="3 7" id="KW-0479">Metal-binding</keyword>
<dbReference type="GO" id="GO:0020037">
    <property type="term" value="F:heme binding"/>
    <property type="evidence" value="ECO:0007669"/>
    <property type="project" value="InterPro"/>
</dbReference>
<feature type="binding site" description="axial binding residue" evidence="7">
    <location>
        <position position="69"/>
    </location>
    <ligand>
        <name>heme c</name>
        <dbReference type="ChEBI" id="CHEBI:61717"/>
    </ligand>
    <ligandPart>
        <name>Fe</name>
        <dbReference type="ChEBI" id="CHEBI:18248"/>
    </ligandPart>
</feature>
<protein>
    <submittedName>
        <fullName evidence="10">Cytochrome c</fullName>
    </submittedName>
</protein>
<dbReference type="InterPro" id="IPR009056">
    <property type="entry name" value="Cyt_c-like_dom"/>
</dbReference>
<accession>A0A859FF67</accession>
<gene>
    <name evidence="10" type="ORF">FLK61_29555</name>
</gene>
<dbReference type="GO" id="GO:0009055">
    <property type="term" value="F:electron transfer activity"/>
    <property type="evidence" value="ECO:0007669"/>
    <property type="project" value="InterPro"/>
</dbReference>
<keyword evidence="8" id="KW-0472">Membrane</keyword>
<evidence type="ECO:0000256" key="2">
    <source>
        <dbReference type="ARBA" id="ARBA00022617"/>
    </source>
</evidence>
<dbReference type="GO" id="GO:0005506">
    <property type="term" value="F:iron ion binding"/>
    <property type="evidence" value="ECO:0007669"/>
    <property type="project" value="InterPro"/>
</dbReference>
<organism evidence="10 11">
    <name type="scientific">Paenalkalicoccus suaedae</name>
    <dbReference type="NCBI Taxonomy" id="2592382"/>
    <lineage>
        <taxon>Bacteria</taxon>
        <taxon>Bacillati</taxon>
        <taxon>Bacillota</taxon>
        <taxon>Bacilli</taxon>
        <taxon>Bacillales</taxon>
        <taxon>Bacillaceae</taxon>
        <taxon>Paenalkalicoccus</taxon>
    </lineage>
</organism>
<feature type="domain" description="Cytochrome c" evidence="9">
    <location>
        <begin position="52"/>
        <end position="123"/>
    </location>
</feature>
<dbReference type="InterPro" id="IPR012218">
    <property type="entry name" value="Cyt_c_BACSU-c550-type"/>
</dbReference>
<keyword evidence="1" id="KW-0813">Transport</keyword>
<feature type="binding site" description="axial binding residue" evidence="7">
    <location>
        <position position="102"/>
    </location>
    <ligand>
        <name>heme c</name>
        <dbReference type="ChEBI" id="CHEBI:61717"/>
    </ligand>
    <ligandPart>
        <name>Fe</name>
        <dbReference type="ChEBI" id="CHEBI:18248"/>
    </ligandPart>
</feature>
<keyword evidence="5 7" id="KW-0408">Iron</keyword>
<feature type="binding site" description="covalent" evidence="6">
    <location>
        <position position="65"/>
    </location>
    <ligand>
        <name>heme c</name>
        <dbReference type="ChEBI" id="CHEBI:61717"/>
    </ligand>
</feature>
<dbReference type="InterPro" id="IPR036909">
    <property type="entry name" value="Cyt_c-like_dom_sf"/>
</dbReference>
<dbReference type="Gene3D" id="1.10.760.10">
    <property type="entry name" value="Cytochrome c-like domain"/>
    <property type="match status" value="1"/>
</dbReference>
<dbReference type="EMBL" id="CP041372">
    <property type="protein sequence ID" value="QKS70876.1"/>
    <property type="molecule type" value="Genomic_DNA"/>
</dbReference>
<evidence type="ECO:0000256" key="3">
    <source>
        <dbReference type="ARBA" id="ARBA00022723"/>
    </source>
</evidence>
<dbReference type="PIRSF" id="PIRSF000025">
    <property type="entry name" value="Cytc_Bsub_c550"/>
    <property type="match status" value="1"/>
</dbReference>
<evidence type="ECO:0000313" key="10">
    <source>
        <dbReference type="EMBL" id="QKS70876.1"/>
    </source>
</evidence>
<evidence type="ECO:0000256" key="7">
    <source>
        <dbReference type="PIRSR" id="PIRSR000025-2"/>
    </source>
</evidence>
<keyword evidence="2 6" id="KW-0349">Heme</keyword>
<dbReference type="Proteomes" id="UP000318138">
    <property type="component" value="Chromosome"/>
</dbReference>
<evidence type="ECO:0000256" key="6">
    <source>
        <dbReference type="PIRSR" id="PIRSR000025-1"/>
    </source>
</evidence>
<evidence type="ECO:0000313" key="11">
    <source>
        <dbReference type="Proteomes" id="UP000318138"/>
    </source>
</evidence>
<dbReference type="AlphaFoldDB" id="A0A859FF67"/>
<evidence type="ECO:0000256" key="1">
    <source>
        <dbReference type="ARBA" id="ARBA00022448"/>
    </source>
</evidence>
<dbReference type="Pfam" id="PF13442">
    <property type="entry name" value="Cytochrome_CBB3"/>
    <property type="match status" value="1"/>
</dbReference>
<dbReference type="PANTHER" id="PTHR37823:SF4">
    <property type="entry name" value="MENAQUINOL-CYTOCHROME C REDUCTASE CYTOCHROME B_C SUBUNIT"/>
    <property type="match status" value="1"/>
</dbReference>
<dbReference type="PANTHER" id="PTHR37823">
    <property type="entry name" value="CYTOCHROME C-553-LIKE"/>
    <property type="match status" value="1"/>
</dbReference>
<dbReference type="GO" id="GO:0016020">
    <property type="term" value="C:membrane"/>
    <property type="evidence" value="ECO:0007669"/>
    <property type="project" value="InterPro"/>
</dbReference>
<evidence type="ECO:0000259" key="9">
    <source>
        <dbReference type="PROSITE" id="PS51007"/>
    </source>
</evidence>
<evidence type="ECO:0000256" key="5">
    <source>
        <dbReference type="ARBA" id="ARBA00023004"/>
    </source>
</evidence>
<reference evidence="11" key="1">
    <citation type="submission" date="2019-07" db="EMBL/GenBank/DDBJ databases">
        <title>Bacillus alkalisoli sp. nov. isolated from saline soil.</title>
        <authorList>
            <person name="Sun J.-Q."/>
            <person name="Xu L."/>
        </authorList>
    </citation>
    <scope>NUCLEOTIDE SEQUENCE [LARGE SCALE GENOMIC DNA]</scope>
    <source>
        <strain evidence="11">M4U3P1</strain>
    </source>
</reference>
<keyword evidence="4" id="KW-0249">Electron transport</keyword>
<dbReference type="SUPFAM" id="SSF46626">
    <property type="entry name" value="Cytochrome c"/>
    <property type="match status" value="1"/>
</dbReference>
<name>A0A859FF67_9BACI</name>
<keyword evidence="8" id="KW-0812">Transmembrane</keyword>
<comment type="PTM">
    <text evidence="6">Binds 1 heme c group covalently per subunit.</text>
</comment>